<keyword evidence="2" id="KW-1185">Reference proteome</keyword>
<dbReference type="RefSeq" id="WP_183352337.1">
    <property type="nucleotide sequence ID" value="NZ_JACHEO010000029.1"/>
</dbReference>
<dbReference type="EMBL" id="JACHEO010000029">
    <property type="protein sequence ID" value="MBB5349553.1"/>
    <property type="molecule type" value="Genomic_DNA"/>
</dbReference>
<accession>A0A840UXA0</accession>
<gene>
    <name evidence="1" type="ORF">HNQ81_003309</name>
</gene>
<organism evidence="1 2">
    <name type="scientific">Desulfoprunum benzoelyticum</name>
    <dbReference type="NCBI Taxonomy" id="1506996"/>
    <lineage>
        <taxon>Bacteria</taxon>
        <taxon>Pseudomonadati</taxon>
        <taxon>Thermodesulfobacteriota</taxon>
        <taxon>Desulfobulbia</taxon>
        <taxon>Desulfobulbales</taxon>
        <taxon>Desulfobulbaceae</taxon>
        <taxon>Desulfoprunum</taxon>
    </lineage>
</organism>
<evidence type="ECO:0000313" key="2">
    <source>
        <dbReference type="Proteomes" id="UP000539642"/>
    </source>
</evidence>
<sequence>MDNEKLHKRINLVRRDLGNLLFHFTRSPGKLVEIEKEHSKSSLSDSPLSVLEKILSDGFLLGSSKNIRGGFKCICFTESPISEIVSLFSLVNIAESKTQKTRYEPFGIAVKKDWLYSQGGRPVLYQPENEFKLLPEELQYKHVKFEPEKGVDFTWEREWRIKADKLLLDPKETLVVVPDAETAFDLAYQNAEVELDFDRDPVPQGAYHVAKWMTVSLDLFGFNLLERDR</sequence>
<proteinExistence type="predicted"/>
<dbReference type="AlphaFoldDB" id="A0A840UXA0"/>
<reference evidence="1 2" key="1">
    <citation type="submission" date="2020-08" db="EMBL/GenBank/DDBJ databases">
        <title>Genomic Encyclopedia of Type Strains, Phase IV (KMG-IV): sequencing the most valuable type-strain genomes for metagenomic binning, comparative biology and taxonomic classification.</title>
        <authorList>
            <person name="Goeker M."/>
        </authorList>
    </citation>
    <scope>NUCLEOTIDE SEQUENCE [LARGE SCALE GENOMIC DNA]</scope>
    <source>
        <strain evidence="1 2">DSM 28570</strain>
    </source>
</reference>
<name>A0A840UXA0_9BACT</name>
<evidence type="ECO:0000313" key="1">
    <source>
        <dbReference type="EMBL" id="MBB5349553.1"/>
    </source>
</evidence>
<dbReference type="Proteomes" id="UP000539642">
    <property type="component" value="Unassembled WGS sequence"/>
</dbReference>
<protein>
    <submittedName>
        <fullName evidence="1">Uncharacterized protein</fullName>
    </submittedName>
</protein>
<comment type="caution">
    <text evidence="1">The sequence shown here is derived from an EMBL/GenBank/DDBJ whole genome shotgun (WGS) entry which is preliminary data.</text>
</comment>